<keyword evidence="8" id="KW-1185">Reference proteome</keyword>
<feature type="domain" description="D-isomer specific 2-hydroxyacid dehydrogenase NAD-binding" evidence="6">
    <location>
        <begin position="109"/>
        <end position="278"/>
    </location>
</feature>
<dbReference type="AlphaFoldDB" id="A0A345ZWP5"/>
<sequence length="301" mass="32481">MKSIFIDCNDQLAPVWAKVIRPDDPAITVHHTDRVGDELPQVIGDNEIALDDHSYMPTSLVAQCPRLKHIVFLGTGAASYMNIAELKERGIAVHTIKGYGDTAVAEHTIALMFAAARDVARMDRDVRAGAWTPREGMQLLGKTLGVIGIGGIGGEVVRMAKGLGMNVIAYNRTPRADTPCPLVDLDTLLAESDVVSLNLVLNDETRGFLSHERIARMKPGALLVNTARGALVDEQALIDALKSGDIRHAGLDVFHNEPLKADHPLAQLPNVTLTAHAAFRTAEASMTLLRRAIDIVKTIGT</sequence>
<dbReference type="Pfam" id="PF02826">
    <property type="entry name" value="2-Hacid_dh_C"/>
    <property type="match status" value="1"/>
</dbReference>
<dbReference type="InterPro" id="IPR006140">
    <property type="entry name" value="D-isomer_DH_NAD-bd"/>
</dbReference>
<evidence type="ECO:0000313" key="7">
    <source>
        <dbReference type="EMBL" id="AXK81342.1"/>
    </source>
</evidence>
<dbReference type="InterPro" id="IPR029752">
    <property type="entry name" value="D-isomer_DH_CS1"/>
</dbReference>
<dbReference type="InterPro" id="IPR036291">
    <property type="entry name" value="NAD(P)-bd_dom_sf"/>
</dbReference>
<dbReference type="RefSeq" id="WP_115691721.1">
    <property type="nucleotide sequence ID" value="NZ_CP031417.1"/>
</dbReference>
<gene>
    <name evidence="7" type="ORF">DW352_12960</name>
</gene>
<reference evidence="7 8" key="1">
    <citation type="submission" date="2018-07" db="EMBL/GenBank/DDBJ databases">
        <authorList>
            <person name="Quirk P.G."/>
            <person name="Krulwich T.A."/>
        </authorList>
    </citation>
    <scope>NUCLEOTIDE SEQUENCE [LARGE SCALE GENOMIC DNA]</scope>
    <source>
        <strain evidence="7 8">CC-BB4</strain>
    </source>
</reference>
<comment type="similarity">
    <text evidence="1 4">Belongs to the D-isomer specific 2-hydroxyacid dehydrogenase family.</text>
</comment>
<proteinExistence type="inferred from homology"/>
<dbReference type="InterPro" id="IPR006139">
    <property type="entry name" value="D-isomer_2_OHA_DH_cat_dom"/>
</dbReference>
<dbReference type="InterPro" id="IPR050418">
    <property type="entry name" value="D-iso_2-hydroxyacid_DH_PdxB"/>
</dbReference>
<evidence type="ECO:0000256" key="4">
    <source>
        <dbReference type="RuleBase" id="RU003719"/>
    </source>
</evidence>
<dbReference type="KEGG" id="ptaw:DW352_12960"/>
<dbReference type="GO" id="GO:0016616">
    <property type="term" value="F:oxidoreductase activity, acting on the CH-OH group of donors, NAD or NADP as acceptor"/>
    <property type="evidence" value="ECO:0007669"/>
    <property type="project" value="InterPro"/>
</dbReference>
<evidence type="ECO:0000313" key="8">
    <source>
        <dbReference type="Proteomes" id="UP000254889"/>
    </source>
</evidence>
<feature type="domain" description="D-isomer specific 2-hydroxyacid dehydrogenase catalytic" evidence="5">
    <location>
        <begin position="59"/>
        <end position="289"/>
    </location>
</feature>
<evidence type="ECO:0000259" key="5">
    <source>
        <dbReference type="Pfam" id="PF00389"/>
    </source>
</evidence>
<dbReference type="Gene3D" id="3.40.50.720">
    <property type="entry name" value="NAD(P)-binding Rossmann-like Domain"/>
    <property type="match status" value="2"/>
</dbReference>
<dbReference type="GO" id="GO:0051287">
    <property type="term" value="F:NAD binding"/>
    <property type="evidence" value="ECO:0007669"/>
    <property type="project" value="InterPro"/>
</dbReference>
<dbReference type="PROSITE" id="PS00065">
    <property type="entry name" value="D_2_HYDROXYACID_DH_1"/>
    <property type="match status" value="1"/>
</dbReference>
<name>A0A345ZWP5_9HYPH</name>
<evidence type="ECO:0000256" key="2">
    <source>
        <dbReference type="ARBA" id="ARBA00023002"/>
    </source>
</evidence>
<dbReference type="Pfam" id="PF00389">
    <property type="entry name" value="2-Hacid_dh"/>
    <property type="match status" value="1"/>
</dbReference>
<keyword evidence="3" id="KW-0520">NAD</keyword>
<dbReference type="PANTHER" id="PTHR43761">
    <property type="entry name" value="D-ISOMER SPECIFIC 2-HYDROXYACID DEHYDROGENASE FAMILY PROTEIN (AFU_ORTHOLOGUE AFUA_1G13630)"/>
    <property type="match status" value="1"/>
</dbReference>
<keyword evidence="2 4" id="KW-0560">Oxidoreductase</keyword>
<dbReference type="Proteomes" id="UP000254889">
    <property type="component" value="Chromosome"/>
</dbReference>
<organism evidence="7 8">
    <name type="scientific">Pseudolabrys taiwanensis</name>
    <dbReference type="NCBI Taxonomy" id="331696"/>
    <lineage>
        <taxon>Bacteria</taxon>
        <taxon>Pseudomonadati</taxon>
        <taxon>Pseudomonadota</taxon>
        <taxon>Alphaproteobacteria</taxon>
        <taxon>Hyphomicrobiales</taxon>
        <taxon>Xanthobacteraceae</taxon>
        <taxon>Pseudolabrys</taxon>
    </lineage>
</organism>
<dbReference type="SUPFAM" id="SSF52283">
    <property type="entry name" value="Formate/glycerate dehydrogenase catalytic domain-like"/>
    <property type="match status" value="1"/>
</dbReference>
<evidence type="ECO:0000256" key="1">
    <source>
        <dbReference type="ARBA" id="ARBA00005854"/>
    </source>
</evidence>
<evidence type="ECO:0000256" key="3">
    <source>
        <dbReference type="ARBA" id="ARBA00023027"/>
    </source>
</evidence>
<dbReference type="PANTHER" id="PTHR43761:SF1">
    <property type="entry name" value="D-ISOMER SPECIFIC 2-HYDROXYACID DEHYDROGENASE CATALYTIC DOMAIN-CONTAINING PROTEIN-RELATED"/>
    <property type="match status" value="1"/>
</dbReference>
<evidence type="ECO:0000259" key="6">
    <source>
        <dbReference type="Pfam" id="PF02826"/>
    </source>
</evidence>
<dbReference type="OrthoDB" id="9793626at2"/>
<accession>A0A345ZWP5</accession>
<protein>
    <submittedName>
        <fullName evidence="7">3-phosphoglycerate dehydrogenase</fullName>
    </submittedName>
</protein>
<dbReference type="EMBL" id="CP031417">
    <property type="protein sequence ID" value="AXK81342.1"/>
    <property type="molecule type" value="Genomic_DNA"/>
</dbReference>
<dbReference type="SUPFAM" id="SSF51735">
    <property type="entry name" value="NAD(P)-binding Rossmann-fold domains"/>
    <property type="match status" value="1"/>
</dbReference>
<dbReference type="PROSITE" id="PS00671">
    <property type="entry name" value="D_2_HYDROXYACID_DH_3"/>
    <property type="match status" value="1"/>
</dbReference>
<dbReference type="InterPro" id="IPR029753">
    <property type="entry name" value="D-isomer_DH_CS"/>
</dbReference>
<dbReference type="FunFam" id="3.40.50.720:FF:000203">
    <property type="entry name" value="D-3-phosphoglycerate dehydrogenase (SerA)"/>
    <property type="match status" value="1"/>
</dbReference>